<name>A0A9D4C6Q7_DREPO</name>
<organism evidence="1 2">
    <name type="scientific">Dreissena polymorpha</name>
    <name type="common">Zebra mussel</name>
    <name type="synonym">Mytilus polymorpha</name>
    <dbReference type="NCBI Taxonomy" id="45954"/>
    <lineage>
        <taxon>Eukaryota</taxon>
        <taxon>Metazoa</taxon>
        <taxon>Spiralia</taxon>
        <taxon>Lophotrochozoa</taxon>
        <taxon>Mollusca</taxon>
        <taxon>Bivalvia</taxon>
        <taxon>Autobranchia</taxon>
        <taxon>Heteroconchia</taxon>
        <taxon>Euheterodonta</taxon>
        <taxon>Imparidentia</taxon>
        <taxon>Neoheterodontei</taxon>
        <taxon>Myida</taxon>
        <taxon>Dreissenoidea</taxon>
        <taxon>Dreissenidae</taxon>
        <taxon>Dreissena</taxon>
    </lineage>
</organism>
<dbReference type="EMBL" id="JAIWYP010000013">
    <property type="protein sequence ID" value="KAH3718481.1"/>
    <property type="molecule type" value="Genomic_DNA"/>
</dbReference>
<protein>
    <submittedName>
        <fullName evidence="1">Uncharacterized protein</fullName>
    </submittedName>
</protein>
<comment type="caution">
    <text evidence="1">The sequence shown here is derived from an EMBL/GenBank/DDBJ whole genome shotgun (WGS) entry which is preliminary data.</text>
</comment>
<dbReference type="AlphaFoldDB" id="A0A9D4C6Q7"/>
<evidence type="ECO:0000313" key="2">
    <source>
        <dbReference type="Proteomes" id="UP000828390"/>
    </source>
</evidence>
<gene>
    <name evidence="1" type="ORF">DPMN_061285</name>
</gene>
<proteinExistence type="predicted"/>
<reference evidence="1" key="1">
    <citation type="journal article" date="2019" name="bioRxiv">
        <title>The Genome of the Zebra Mussel, Dreissena polymorpha: A Resource for Invasive Species Research.</title>
        <authorList>
            <person name="McCartney M.A."/>
            <person name="Auch B."/>
            <person name="Kono T."/>
            <person name="Mallez S."/>
            <person name="Zhang Y."/>
            <person name="Obille A."/>
            <person name="Becker A."/>
            <person name="Abrahante J.E."/>
            <person name="Garbe J."/>
            <person name="Badalamenti J.P."/>
            <person name="Herman A."/>
            <person name="Mangelson H."/>
            <person name="Liachko I."/>
            <person name="Sullivan S."/>
            <person name="Sone E.D."/>
            <person name="Koren S."/>
            <person name="Silverstein K.A.T."/>
            <person name="Beckman K.B."/>
            <person name="Gohl D.M."/>
        </authorList>
    </citation>
    <scope>NUCLEOTIDE SEQUENCE</scope>
    <source>
        <strain evidence="1">Duluth1</strain>
        <tissue evidence="1">Whole animal</tissue>
    </source>
</reference>
<evidence type="ECO:0000313" key="1">
    <source>
        <dbReference type="EMBL" id="KAH3718481.1"/>
    </source>
</evidence>
<accession>A0A9D4C6Q7</accession>
<keyword evidence="2" id="KW-1185">Reference proteome</keyword>
<reference evidence="1" key="2">
    <citation type="submission" date="2020-11" db="EMBL/GenBank/DDBJ databases">
        <authorList>
            <person name="McCartney M.A."/>
            <person name="Auch B."/>
            <person name="Kono T."/>
            <person name="Mallez S."/>
            <person name="Becker A."/>
            <person name="Gohl D.M."/>
            <person name="Silverstein K.A.T."/>
            <person name="Koren S."/>
            <person name="Bechman K.B."/>
            <person name="Herman A."/>
            <person name="Abrahante J.E."/>
            <person name="Garbe J."/>
        </authorList>
    </citation>
    <scope>NUCLEOTIDE SEQUENCE</scope>
    <source>
        <strain evidence="1">Duluth1</strain>
        <tissue evidence="1">Whole animal</tissue>
    </source>
</reference>
<dbReference type="Proteomes" id="UP000828390">
    <property type="component" value="Unassembled WGS sequence"/>
</dbReference>
<sequence length="79" mass="8698">MSVIRGIGSGQNQEVAQMPLAHGVYLVQYHATAHEEQSFKYQLTHGVQSGQYQTVTQVTLEHGMCPVQYHAMALGTQPV</sequence>